<gene>
    <name evidence="1" type="ORF">MSG28_014330</name>
</gene>
<organism evidence="1 2">
    <name type="scientific">Choristoneura fumiferana</name>
    <name type="common">Spruce budworm moth</name>
    <name type="synonym">Archips fumiferana</name>
    <dbReference type="NCBI Taxonomy" id="7141"/>
    <lineage>
        <taxon>Eukaryota</taxon>
        <taxon>Metazoa</taxon>
        <taxon>Ecdysozoa</taxon>
        <taxon>Arthropoda</taxon>
        <taxon>Hexapoda</taxon>
        <taxon>Insecta</taxon>
        <taxon>Pterygota</taxon>
        <taxon>Neoptera</taxon>
        <taxon>Endopterygota</taxon>
        <taxon>Lepidoptera</taxon>
        <taxon>Glossata</taxon>
        <taxon>Ditrysia</taxon>
        <taxon>Tortricoidea</taxon>
        <taxon>Tortricidae</taxon>
        <taxon>Tortricinae</taxon>
        <taxon>Choristoneura</taxon>
    </lineage>
</organism>
<sequence>MKFMDKLPAVISCCFCCFLRAGTVMIALVSFVFGLLFAPNVIHTKGFWDMDTILSNYSATTESAVQLVLGAVSIFLCCISVMLLNIPRFIEVYQWGALMYSGTVTFLCLILAAFCFFLHNDLLAGIALLCLIVCNMISAYGLRVLMYAQSTTRVLEHHVRTCSYAYTLEERVPRELGSQRAAIRRFLVARQSGRARP</sequence>
<name>A0ACC0JGV2_CHOFU</name>
<dbReference type="EMBL" id="CM046125">
    <property type="protein sequence ID" value="KAI8423309.1"/>
    <property type="molecule type" value="Genomic_DNA"/>
</dbReference>
<evidence type="ECO:0000313" key="1">
    <source>
        <dbReference type="EMBL" id="KAI8423309.1"/>
    </source>
</evidence>
<reference evidence="1 2" key="1">
    <citation type="journal article" date="2022" name="Genome Biol. Evol.">
        <title>The Spruce Budworm Genome: Reconstructing the Evolutionary History of Antifreeze Proteins.</title>
        <authorList>
            <person name="Beliveau C."/>
            <person name="Gagne P."/>
            <person name="Picq S."/>
            <person name="Vernygora O."/>
            <person name="Keeling C.I."/>
            <person name="Pinkney K."/>
            <person name="Doucet D."/>
            <person name="Wen F."/>
            <person name="Johnston J.S."/>
            <person name="Maaroufi H."/>
            <person name="Boyle B."/>
            <person name="Laroche J."/>
            <person name="Dewar K."/>
            <person name="Juretic N."/>
            <person name="Blackburn G."/>
            <person name="Nisole A."/>
            <person name="Brunet B."/>
            <person name="Brandao M."/>
            <person name="Lumley L."/>
            <person name="Duan J."/>
            <person name="Quan G."/>
            <person name="Lucarotti C.J."/>
            <person name="Roe A.D."/>
            <person name="Sperling F.A.H."/>
            <person name="Levesque R.C."/>
            <person name="Cusson M."/>
        </authorList>
    </citation>
    <scope>NUCLEOTIDE SEQUENCE [LARGE SCALE GENOMIC DNA]</scope>
    <source>
        <strain evidence="1">Glfc:IPQL:Cfum</strain>
    </source>
</reference>
<keyword evidence="2" id="KW-1185">Reference proteome</keyword>
<proteinExistence type="predicted"/>
<evidence type="ECO:0000313" key="2">
    <source>
        <dbReference type="Proteomes" id="UP001064048"/>
    </source>
</evidence>
<protein>
    <submittedName>
        <fullName evidence="1">Uncharacterized protein</fullName>
    </submittedName>
</protein>
<dbReference type="Proteomes" id="UP001064048">
    <property type="component" value="Chromosome 25"/>
</dbReference>
<comment type="caution">
    <text evidence="1">The sequence shown here is derived from an EMBL/GenBank/DDBJ whole genome shotgun (WGS) entry which is preliminary data.</text>
</comment>
<accession>A0ACC0JGV2</accession>